<organism evidence="2 3">
    <name type="scientific">Sanghuangporus baumii</name>
    <name type="common">Phellinus baumii</name>
    <dbReference type="NCBI Taxonomy" id="108892"/>
    <lineage>
        <taxon>Eukaryota</taxon>
        <taxon>Fungi</taxon>
        <taxon>Dikarya</taxon>
        <taxon>Basidiomycota</taxon>
        <taxon>Agaricomycotina</taxon>
        <taxon>Agaricomycetes</taxon>
        <taxon>Hymenochaetales</taxon>
        <taxon>Hymenochaetaceae</taxon>
        <taxon>Sanghuangporus</taxon>
    </lineage>
</organism>
<feature type="compositionally biased region" description="Basic and acidic residues" evidence="1">
    <location>
        <begin position="316"/>
        <end position="334"/>
    </location>
</feature>
<protein>
    <submittedName>
        <fullName evidence="2">Uncharacterized protein</fullName>
    </submittedName>
</protein>
<feature type="compositionally biased region" description="Basic residues" evidence="1">
    <location>
        <begin position="339"/>
        <end position="349"/>
    </location>
</feature>
<keyword evidence="3" id="KW-1185">Reference proteome</keyword>
<feature type="compositionally biased region" description="Polar residues" evidence="1">
    <location>
        <begin position="23"/>
        <end position="35"/>
    </location>
</feature>
<evidence type="ECO:0000313" key="3">
    <source>
        <dbReference type="Proteomes" id="UP000757232"/>
    </source>
</evidence>
<dbReference type="AlphaFoldDB" id="A0A9Q5HZD9"/>
<comment type="caution">
    <text evidence="2">The sequence shown here is derived from an EMBL/GenBank/DDBJ whole genome shotgun (WGS) entry which is preliminary data.</text>
</comment>
<feature type="compositionally biased region" description="Low complexity" evidence="1">
    <location>
        <begin position="94"/>
        <end position="111"/>
    </location>
</feature>
<feature type="region of interest" description="Disordered" evidence="1">
    <location>
        <begin position="1"/>
        <end position="76"/>
    </location>
</feature>
<name>A0A9Q5HZD9_SANBA</name>
<evidence type="ECO:0000313" key="2">
    <source>
        <dbReference type="EMBL" id="OCB88828.1"/>
    </source>
</evidence>
<sequence length="600" mass="65497">MTSSRDQVEESGALRPRLRLSVPTLNISRLASPLSSPRKEKGKGKVNTVSSSGRRGLGNIRATKSQQFDNSGSSALHPPLSPTSLYSFSAQTVSGSESGSSGASLYSVSTGVDKRVSTSTTRSKLSWNRSTGCLISDDVGYTRSEETSSRFGSPRSSTFRSQLRESLFSTNSVNTFGIARVPKSSVSTSSNSSSQGRSPMSLEYAKHIVTDTAMRAEEKRLQAAVNNQLIGQTSGAKMAPVEKIRTGRGGAGAYTKVNKDIDAGLFPTTAALTREHDLRLAAQERQIIETSRLRSAIVRKTGRGGLGNVSTRKGRERQEKRKSSAANRKSDSELAKMSGRTKGKRRRNSIAHEYCEDDEERVGNPHRAHRRSGSTSSHTGSLSKRHSVRSTSTVHVRRKGMSRLWSTVANIGAKSNREKRREFAEFEIVELRPNAEHDEERASPLSPEAAAVSCIMSASAAASANRALALARLERQSRKIQLGEVLEEEAWIDEDRQDAGTTPIIPREDLKRHLQSLPSGNSDTKSRSLNTGHMSRIRSSLDHSADSNNTMRRHPFANAESGATVSRASIGTFGMRRNSFVYEKDEDDAESIVDPYMHSP</sequence>
<dbReference type="EMBL" id="LNZH02000169">
    <property type="protein sequence ID" value="OCB88828.1"/>
    <property type="molecule type" value="Genomic_DNA"/>
</dbReference>
<evidence type="ECO:0000256" key="1">
    <source>
        <dbReference type="SAM" id="MobiDB-lite"/>
    </source>
</evidence>
<feature type="region of interest" description="Disordered" evidence="1">
    <location>
        <begin position="92"/>
        <end position="123"/>
    </location>
</feature>
<feature type="region of interest" description="Disordered" evidence="1">
    <location>
        <begin position="299"/>
        <end position="397"/>
    </location>
</feature>
<dbReference type="Proteomes" id="UP000757232">
    <property type="component" value="Unassembled WGS sequence"/>
</dbReference>
<feature type="compositionally biased region" description="Polar residues" evidence="1">
    <location>
        <begin position="516"/>
        <end position="533"/>
    </location>
</feature>
<reference evidence="2" key="1">
    <citation type="submission" date="2016-06" db="EMBL/GenBank/DDBJ databases">
        <title>Draft Genome sequence of the fungus Inonotus baumii.</title>
        <authorList>
            <person name="Zhu H."/>
            <person name="Lin W."/>
        </authorList>
    </citation>
    <scope>NUCLEOTIDE SEQUENCE</scope>
    <source>
        <strain evidence="2">821</strain>
    </source>
</reference>
<feature type="compositionally biased region" description="Polar residues" evidence="1">
    <location>
        <begin position="62"/>
        <end position="74"/>
    </location>
</feature>
<accession>A0A9Q5HZD9</accession>
<gene>
    <name evidence="2" type="ORF">A7U60_g4016</name>
</gene>
<proteinExistence type="predicted"/>
<feature type="region of interest" description="Disordered" evidence="1">
    <location>
        <begin position="514"/>
        <end position="554"/>
    </location>
</feature>